<organism evidence="1 2">
    <name type="scientific">Neobacillus bataviensis</name>
    <dbReference type="NCBI Taxonomy" id="220685"/>
    <lineage>
        <taxon>Bacteria</taxon>
        <taxon>Bacillati</taxon>
        <taxon>Bacillota</taxon>
        <taxon>Bacilli</taxon>
        <taxon>Bacillales</taxon>
        <taxon>Bacillaceae</taxon>
        <taxon>Neobacillus</taxon>
    </lineage>
</organism>
<accession>A0A561CPR7</accession>
<sequence>MKKTSRAYPVRYDSLGIQIYGDGNVDVKSMKVWSMKSAYGEGTVVPVKAHTQDTKIKTGNIENAGFETGDLTGWTVRGNAFSNEMVTKATDSGWSIFNQAQRSDGSAGYHLWGFKDPAKGGLGDAGTGSLMSNKFRLAGDGQINFLVGGGKDSDNLYVALVRASDNTVLLKATGNNSEQYSRVNWDATQFVGEELYIKVVDNSTGGFGHINVDDFHVPVPAKVISDIPNINVIINEGDNIVEVADQVV</sequence>
<dbReference type="RefSeq" id="WP_186446614.1">
    <property type="nucleotide sequence ID" value="NZ_VIVN01000016.1"/>
</dbReference>
<comment type="caution">
    <text evidence="1">The sequence shown here is derived from an EMBL/GenBank/DDBJ whole genome shotgun (WGS) entry which is preliminary data.</text>
</comment>
<dbReference type="AlphaFoldDB" id="A0A561CPR7"/>
<dbReference type="Proteomes" id="UP000319671">
    <property type="component" value="Unassembled WGS sequence"/>
</dbReference>
<keyword evidence="2" id="KW-1185">Reference proteome</keyword>
<gene>
    <name evidence="1" type="ORF">FB550_11610</name>
</gene>
<dbReference type="EMBL" id="VIVN01000016">
    <property type="protein sequence ID" value="TWD93196.1"/>
    <property type="molecule type" value="Genomic_DNA"/>
</dbReference>
<dbReference type="Gene3D" id="2.60.120.560">
    <property type="entry name" value="Exo-inulinase, domain 1"/>
    <property type="match status" value="1"/>
</dbReference>
<evidence type="ECO:0000313" key="2">
    <source>
        <dbReference type="Proteomes" id="UP000319671"/>
    </source>
</evidence>
<protein>
    <submittedName>
        <fullName evidence="1">Uncharacterized protein</fullName>
    </submittedName>
</protein>
<name>A0A561CPR7_9BACI</name>
<evidence type="ECO:0000313" key="1">
    <source>
        <dbReference type="EMBL" id="TWD93196.1"/>
    </source>
</evidence>
<dbReference type="Gene3D" id="2.60.120.260">
    <property type="entry name" value="Galactose-binding domain-like"/>
    <property type="match status" value="1"/>
</dbReference>
<proteinExistence type="predicted"/>
<reference evidence="1 2" key="1">
    <citation type="submission" date="2019-06" db="EMBL/GenBank/DDBJ databases">
        <title>Sorghum-associated microbial communities from plants grown in Nebraska, USA.</title>
        <authorList>
            <person name="Schachtman D."/>
        </authorList>
    </citation>
    <scope>NUCLEOTIDE SEQUENCE [LARGE SCALE GENOMIC DNA]</scope>
    <source>
        <strain evidence="1 2">2482</strain>
    </source>
</reference>